<dbReference type="CDD" id="cd07377">
    <property type="entry name" value="WHTH_GntR"/>
    <property type="match status" value="1"/>
</dbReference>
<dbReference type="PANTHER" id="PTHR46577:SF1">
    <property type="entry name" value="HTH-TYPE TRANSCRIPTIONAL REGULATORY PROTEIN GABR"/>
    <property type="match status" value="1"/>
</dbReference>
<gene>
    <name evidence="7" type="ORF">DNL40_04795</name>
</gene>
<feature type="compositionally biased region" description="Low complexity" evidence="5">
    <location>
        <begin position="77"/>
        <end position="86"/>
    </location>
</feature>
<protein>
    <submittedName>
        <fullName evidence="7">GntR family transcriptional regulator</fullName>
    </submittedName>
</protein>
<dbReference type="InterPro" id="IPR036388">
    <property type="entry name" value="WH-like_DNA-bd_sf"/>
</dbReference>
<reference evidence="7 8" key="1">
    <citation type="submission" date="2018-06" db="EMBL/GenBank/DDBJ databases">
        <title>Whole genome sequencing of a novel hydrocarbon degrading bacterial strain, PW21 isolated from oil contaminated produced water sample.</title>
        <authorList>
            <person name="Nagkirti P."/>
            <person name="Shaikh A."/>
            <person name="Gowdaman V."/>
            <person name="Engineer A.E."/>
            <person name="Dagar S."/>
            <person name="Dhakephalkar P.K."/>
        </authorList>
    </citation>
    <scope>NUCLEOTIDE SEQUENCE [LARGE SCALE GENOMIC DNA]</scope>
    <source>
        <strain evidence="7 8">PW21</strain>
    </source>
</reference>
<dbReference type="InterPro" id="IPR036390">
    <property type="entry name" value="WH_DNA-bd_sf"/>
</dbReference>
<dbReference type="EMBL" id="QKWH01000002">
    <property type="protein sequence ID" value="PZR54236.1"/>
    <property type="molecule type" value="Genomic_DNA"/>
</dbReference>
<evidence type="ECO:0000313" key="8">
    <source>
        <dbReference type="Proteomes" id="UP000248783"/>
    </source>
</evidence>
<feature type="region of interest" description="Disordered" evidence="5">
    <location>
        <begin position="77"/>
        <end position="107"/>
    </location>
</feature>
<name>A0A2W5X0L6_9MICO</name>
<organism evidence="7 8">
    <name type="scientific">Xylanimonas oleitrophica</name>
    <dbReference type="NCBI Taxonomy" id="2607479"/>
    <lineage>
        <taxon>Bacteria</taxon>
        <taxon>Bacillati</taxon>
        <taxon>Actinomycetota</taxon>
        <taxon>Actinomycetes</taxon>
        <taxon>Micrococcales</taxon>
        <taxon>Promicromonosporaceae</taxon>
        <taxon>Xylanimonas</taxon>
    </lineage>
</organism>
<comment type="caution">
    <text evidence="7">The sequence shown here is derived from an EMBL/GenBank/DDBJ whole genome shotgun (WGS) entry which is preliminary data.</text>
</comment>
<keyword evidence="8" id="KW-1185">Reference proteome</keyword>
<dbReference type="AlphaFoldDB" id="A0A2W5X0L6"/>
<dbReference type="GO" id="GO:0003700">
    <property type="term" value="F:DNA-binding transcription factor activity"/>
    <property type="evidence" value="ECO:0007669"/>
    <property type="project" value="InterPro"/>
</dbReference>
<evidence type="ECO:0000259" key="6">
    <source>
        <dbReference type="PROSITE" id="PS50949"/>
    </source>
</evidence>
<keyword evidence="4" id="KW-0804">Transcription</keyword>
<dbReference type="SUPFAM" id="SSF46785">
    <property type="entry name" value="Winged helix' DNA-binding domain"/>
    <property type="match status" value="1"/>
</dbReference>
<proteinExistence type="predicted"/>
<dbReference type="InterPro" id="IPR051446">
    <property type="entry name" value="HTH_trans_reg/aminotransferase"/>
</dbReference>
<dbReference type="RefSeq" id="WP_111250093.1">
    <property type="nucleotide sequence ID" value="NZ_QKWH01000002.1"/>
</dbReference>
<dbReference type="SMART" id="SM00345">
    <property type="entry name" value="HTH_GNTR"/>
    <property type="match status" value="1"/>
</dbReference>
<feature type="domain" description="HTH gntR-type" evidence="6">
    <location>
        <begin position="12"/>
        <end position="80"/>
    </location>
</feature>
<dbReference type="GO" id="GO:0003677">
    <property type="term" value="F:DNA binding"/>
    <property type="evidence" value="ECO:0007669"/>
    <property type="project" value="UniProtKB-KW"/>
</dbReference>
<evidence type="ECO:0000256" key="1">
    <source>
        <dbReference type="ARBA" id="ARBA00022898"/>
    </source>
</evidence>
<evidence type="ECO:0000313" key="7">
    <source>
        <dbReference type="EMBL" id="PZR54236.1"/>
    </source>
</evidence>
<evidence type="ECO:0000256" key="2">
    <source>
        <dbReference type="ARBA" id="ARBA00023015"/>
    </source>
</evidence>
<evidence type="ECO:0000256" key="5">
    <source>
        <dbReference type="SAM" id="MobiDB-lite"/>
    </source>
</evidence>
<evidence type="ECO:0000256" key="4">
    <source>
        <dbReference type="ARBA" id="ARBA00023163"/>
    </source>
</evidence>
<dbReference type="PANTHER" id="PTHR46577">
    <property type="entry name" value="HTH-TYPE TRANSCRIPTIONAL REGULATORY PROTEIN GABR"/>
    <property type="match status" value="1"/>
</dbReference>
<keyword evidence="2" id="KW-0805">Transcription regulation</keyword>
<dbReference type="Pfam" id="PF00392">
    <property type="entry name" value="GntR"/>
    <property type="match status" value="1"/>
</dbReference>
<dbReference type="PROSITE" id="PS50949">
    <property type="entry name" value="HTH_GNTR"/>
    <property type="match status" value="1"/>
</dbReference>
<sequence>MTALTVDVSAPTPVYEQIRAQVAGLVAVGALRPGDRLPASRDLARDLGIAVGTVQRAYRELEAQGVVASRRRVGTVVTGTTAAGTAPPAPREPASPAGTASAQPPTLLDDVRSLVTRARAEGIQDGELLALVRGALTEDERGDVTSPRVPR</sequence>
<evidence type="ECO:0000256" key="3">
    <source>
        <dbReference type="ARBA" id="ARBA00023125"/>
    </source>
</evidence>
<keyword evidence="3" id="KW-0238">DNA-binding</keyword>
<dbReference type="Gene3D" id="1.10.10.10">
    <property type="entry name" value="Winged helix-like DNA-binding domain superfamily/Winged helix DNA-binding domain"/>
    <property type="match status" value="1"/>
</dbReference>
<dbReference type="Proteomes" id="UP000248783">
    <property type="component" value="Unassembled WGS sequence"/>
</dbReference>
<keyword evidence="1" id="KW-0663">Pyridoxal phosphate</keyword>
<accession>A0A2W5X0L6</accession>
<dbReference type="InterPro" id="IPR000524">
    <property type="entry name" value="Tscrpt_reg_HTH_GntR"/>
</dbReference>